<accession>A2DW30</accession>
<reference evidence="1" key="1">
    <citation type="submission" date="2006-10" db="EMBL/GenBank/DDBJ databases">
        <authorList>
            <person name="Amadeo P."/>
            <person name="Zhao Q."/>
            <person name="Wortman J."/>
            <person name="Fraser-Liggett C."/>
            <person name="Carlton J."/>
        </authorList>
    </citation>
    <scope>NUCLEOTIDE SEQUENCE</scope>
    <source>
        <strain evidence="1">G3</strain>
    </source>
</reference>
<keyword evidence="2" id="KW-1185">Reference proteome</keyword>
<name>A2DW30_TRIV3</name>
<dbReference type="VEuPathDB" id="TrichDB:TVAG_224070"/>
<proteinExistence type="predicted"/>
<protein>
    <submittedName>
        <fullName evidence="1">Uncharacterized protein</fullName>
    </submittedName>
</protein>
<dbReference type="KEGG" id="tva:4773342"/>
<dbReference type="Proteomes" id="UP000001542">
    <property type="component" value="Unassembled WGS sequence"/>
</dbReference>
<gene>
    <name evidence="1" type="ORF">TVAG_224070</name>
</gene>
<dbReference type="VEuPathDB" id="TrichDB:TVAGG3_0805170"/>
<dbReference type="InParanoid" id="A2DW30"/>
<evidence type="ECO:0000313" key="2">
    <source>
        <dbReference type="Proteomes" id="UP000001542"/>
    </source>
</evidence>
<dbReference type="AlphaFoldDB" id="A2DW30"/>
<reference evidence="1" key="2">
    <citation type="journal article" date="2007" name="Science">
        <title>Draft genome sequence of the sexually transmitted pathogen Trichomonas vaginalis.</title>
        <authorList>
            <person name="Carlton J.M."/>
            <person name="Hirt R.P."/>
            <person name="Silva J.C."/>
            <person name="Delcher A.L."/>
            <person name="Schatz M."/>
            <person name="Zhao Q."/>
            <person name="Wortman J.R."/>
            <person name="Bidwell S.L."/>
            <person name="Alsmark U.C.M."/>
            <person name="Besteiro S."/>
            <person name="Sicheritz-Ponten T."/>
            <person name="Noel C.J."/>
            <person name="Dacks J.B."/>
            <person name="Foster P.G."/>
            <person name="Simillion C."/>
            <person name="Van de Peer Y."/>
            <person name="Miranda-Saavedra D."/>
            <person name="Barton G.J."/>
            <person name="Westrop G.D."/>
            <person name="Mueller S."/>
            <person name="Dessi D."/>
            <person name="Fiori P.L."/>
            <person name="Ren Q."/>
            <person name="Paulsen I."/>
            <person name="Zhang H."/>
            <person name="Bastida-Corcuera F.D."/>
            <person name="Simoes-Barbosa A."/>
            <person name="Brown M.T."/>
            <person name="Hayes R.D."/>
            <person name="Mukherjee M."/>
            <person name="Okumura C.Y."/>
            <person name="Schneider R."/>
            <person name="Smith A.J."/>
            <person name="Vanacova S."/>
            <person name="Villalvazo M."/>
            <person name="Haas B.J."/>
            <person name="Pertea M."/>
            <person name="Feldblyum T.V."/>
            <person name="Utterback T.R."/>
            <person name="Shu C.L."/>
            <person name="Osoegawa K."/>
            <person name="de Jong P.J."/>
            <person name="Hrdy I."/>
            <person name="Horvathova L."/>
            <person name="Zubacova Z."/>
            <person name="Dolezal P."/>
            <person name="Malik S.B."/>
            <person name="Logsdon J.M. Jr."/>
            <person name="Henze K."/>
            <person name="Gupta A."/>
            <person name="Wang C.C."/>
            <person name="Dunne R.L."/>
            <person name="Upcroft J.A."/>
            <person name="Upcroft P."/>
            <person name="White O."/>
            <person name="Salzberg S.L."/>
            <person name="Tang P."/>
            <person name="Chiu C.-H."/>
            <person name="Lee Y.-S."/>
            <person name="Embley T.M."/>
            <person name="Coombs G.H."/>
            <person name="Mottram J.C."/>
            <person name="Tachezy J."/>
            <person name="Fraser-Liggett C.M."/>
            <person name="Johnson P.J."/>
        </authorList>
    </citation>
    <scope>NUCLEOTIDE SEQUENCE [LARGE SCALE GENOMIC DNA]</scope>
    <source>
        <strain evidence="1">G3</strain>
    </source>
</reference>
<sequence length="388" mass="43764">MGISVSVDSWVEQILTDLCEKSIKSDDITYSNLLKSTSSTSEIFMVPAKIMKTLVSNPKGNLNSILIRCLEGLNDSDAQTRINSAAILSKLFPFMIKNSKSIDLMTFLYDETQICGDKVPPADYIITIAINTLISFGYNGCQNILTEVERNEEIFDLLAFTVFSVLKYYENLTVYHSLLVYCTSRGTDVIEPLLNYIHSGGRSMSLISLFGLLLFHPSDDFKRYTSQFVENGGVISANLCTLFNDDTDFISYLTSLGSSEKNLPIPISSISNPDVLRLGLLKIIVDGEPYAVRPNDIFHICKTYDWVLAKYLYSHTPNLTQEQLAEIPINENITFLEPRTQEWFLKWVTETISQLFLYGKSLWFVEADATIELPSFEVLDHLAVYNSA</sequence>
<evidence type="ECO:0000313" key="1">
    <source>
        <dbReference type="EMBL" id="EAY15331.1"/>
    </source>
</evidence>
<organism evidence="1 2">
    <name type="scientific">Trichomonas vaginalis (strain ATCC PRA-98 / G3)</name>
    <dbReference type="NCBI Taxonomy" id="412133"/>
    <lineage>
        <taxon>Eukaryota</taxon>
        <taxon>Metamonada</taxon>
        <taxon>Parabasalia</taxon>
        <taxon>Trichomonadida</taxon>
        <taxon>Trichomonadidae</taxon>
        <taxon>Trichomonas</taxon>
    </lineage>
</organism>
<dbReference type="RefSeq" id="XP_001327554.1">
    <property type="nucleotide sequence ID" value="XM_001327519.1"/>
</dbReference>
<dbReference type="EMBL" id="DS113257">
    <property type="protein sequence ID" value="EAY15331.1"/>
    <property type="molecule type" value="Genomic_DNA"/>
</dbReference>